<proteinExistence type="predicted"/>
<name>A0A9P6LRV8_9FUNG</name>
<protein>
    <submittedName>
        <fullName evidence="2">Uncharacterized protein</fullName>
    </submittedName>
</protein>
<gene>
    <name evidence="2" type="ORF">BGZ65_009272</name>
</gene>
<feature type="compositionally biased region" description="Polar residues" evidence="1">
    <location>
        <begin position="243"/>
        <end position="265"/>
    </location>
</feature>
<dbReference type="EMBL" id="JAAAHW010010783">
    <property type="protein sequence ID" value="KAF9922916.1"/>
    <property type="molecule type" value="Genomic_DNA"/>
</dbReference>
<reference evidence="2" key="1">
    <citation type="journal article" date="2020" name="Fungal Divers.">
        <title>Resolving the Mortierellaceae phylogeny through synthesis of multi-gene phylogenetics and phylogenomics.</title>
        <authorList>
            <person name="Vandepol N."/>
            <person name="Liber J."/>
            <person name="Desiro A."/>
            <person name="Na H."/>
            <person name="Kennedy M."/>
            <person name="Barry K."/>
            <person name="Grigoriev I.V."/>
            <person name="Miller A.N."/>
            <person name="O'Donnell K."/>
            <person name="Stajich J.E."/>
            <person name="Bonito G."/>
        </authorList>
    </citation>
    <scope>NUCLEOTIDE SEQUENCE</scope>
    <source>
        <strain evidence="2">MES-2147</strain>
    </source>
</reference>
<evidence type="ECO:0000313" key="3">
    <source>
        <dbReference type="Proteomes" id="UP000749646"/>
    </source>
</evidence>
<accession>A0A9P6LRV8</accession>
<keyword evidence="3" id="KW-1185">Reference proteome</keyword>
<feature type="region of interest" description="Disordered" evidence="1">
    <location>
        <begin position="237"/>
        <end position="273"/>
    </location>
</feature>
<dbReference type="Proteomes" id="UP000749646">
    <property type="component" value="Unassembled WGS sequence"/>
</dbReference>
<dbReference type="AlphaFoldDB" id="A0A9P6LRV8"/>
<evidence type="ECO:0000256" key="1">
    <source>
        <dbReference type="SAM" id="MobiDB-lite"/>
    </source>
</evidence>
<comment type="caution">
    <text evidence="2">The sequence shown here is derived from an EMBL/GenBank/DDBJ whole genome shotgun (WGS) entry which is preliminary data.</text>
</comment>
<evidence type="ECO:0000313" key="2">
    <source>
        <dbReference type="EMBL" id="KAF9922916.1"/>
    </source>
</evidence>
<organism evidence="2 3">
    <name type="scientific">Modicella reniformis</name>
    <dbReference type="NCBI Taxonomy" id="1440133"/>
    <lineage>
        <taxon>Eukaryota</taxon>
        <taxon>Fungi</taxon>
        <taxon>Fungi incertae sedis</taxon>
        <taxon>Mucoromycota</taxon>
        <taxon>Mortierellomycotina</taxon>
        <taxon>Mortierellomycetes</taxon>
        <taxon>Mortierellales</taxon>
        <taxon>Mortierellaceae</taxon>
        <taxon>Modicella</taxon>
    </lineage>
</organism>
<sequence>MGPRIEEAVTRIETAVLSEHQKTRIIQSAKYKGELLHVVYAVRDSVQKCRDAIIKTSEDQDTKKVVDSAGDPARRMTDSAADNVKQTVGLIVEFTSAKSSTAESVKDAVVDAREAVKGTASEPKEVVDAQEKASTQIIDALVETSRHGKDTAADQSRTVEDTAREAALCVEDNVTVKSRSDPEVALTVDLAPGSALSTTIVDAIHRATDAGHAADYVGPSVDSALISTLAQAQLSAKSRRLSNRSSIQQNKPSSGTWSNLRNASSRRLERRWR</sequence>